<dbReference type="Proteomes" id="UP000001949">
    <property type="component" value="Unassembled WGS sequence"/>
</dbReference>
<dbReference type="EMBL" id="AAGK01000002">
    <property type="protein sequence ID" value="EAN33062.1"/>
    <property type="molecule type" value="Genomic_DNA"/>
</dbReference>
<reference evidence="1 2" key="1">
    <citation type="journal article" date="2005" name="Science">
        <title>Genome sequence of Theileria parva, a bovine pathogen that transforms lymphocytes.</title>
        <authorList>
            <person name="Gardner M.J."/>
            <person name="Bishop R."/>
            <person name="Shah T."/>
            <person name="de Villiers E.P."/>
            <person name="Carlton J.M."/>
            <person name="Hall N."/>
            <person name="Ren Q."/>
            <person name="Paulsen I.T."/>
            <person name="Pain A."/>
            <person name="Berriman M."/>
            <person name="Wilson R.J.M."/>
            <person name="Sato S."/>
            <person name="Ralph S.A."/>
            <person name="Mann D.J."/>
            <person name="Xiong Z."/>
            <person name="Shallom S.J."/>
            <person name="Weidman J."/>
            <person name="Jiang L."/>
            <person name="Lynn J."/>
            <person name="Weaver B."/>
            <person name="Shoaibi A."/>
            <person name="Domingo A.R."/>
            <person name="Wasawo D."/>
            <person name="Crabtree J."/>
            <person name="Wortman J.R."/>
            <person name="Haas B."/>
            <person name="Angiuoli S.V."/>
            <person name="Creasy T.H."/>
            <person name="Lu C."/>
            <person name="Suh B."/>
            <person name="Silva J.C."/>
            <person name="Utterback T.R."/>
            <person name="Feldblyum T.V."/>
            <person name="Pertea M."/>
            <person name="Allen J."/>
            <person name="Nierman W.C."/>
            <person name="Taracha E.L.N."/>
            <person name="Salzberg S.L."/>
            <person name="White O.R."/>
            <person name="Fitzhugh H.A."/>
            <person name="Morzaria S."/>
            <person name="Venter J.C."/>
            <person name="Fraser C.M."/>
            <person name="Nene V."/>
        </authorList>
    </citation>
    <scope>NUCLEOTIDE SEQUENCE [LARGE SCALE GENOMIC DNA]</scope>
    <source>
        <strain evidence="1 2">Muguga</strain>
    </source>
</reference>
<proteinExistence type="predicted"/>
<dbReference type="RefSeq" id="XP_765345.1">
    <property type="nucleotide sequence ID" value="XM_760252.1"/>
</dbReference>
<dbReference type="AlphaFoldDB" id="Q4N461"/>
<evidence type="ECO:0000313" key="1">
    <source>
        <dbReference type="EMBL" id="EAN33062.1"/>
    </source>
</evidence>
<sequence>MFNKVVKGDTDIWETNDPTKYASKVFTDTKGENVSIYQMDGDIIHYGKSGAGWVKTSHKVTLDISKTSSTIEFDFHHDGERRTFTPKPGYFFSRVIISDILQCEFWEPKDPSVSINKVVIFGVESTIRNVSIFLSNNTVEHFHKEYDEWVAETAMILNIDINHDNDLFDYRSTRGFGHFNPKANLTVEKIVKKTLEIWKADPEDHGLKVVLMGAGKEEKHISILLESGEFVLLQKTGKGQPWGNITKNKHNFSGVKMFALEEGKSNYHELTREDYDPIVFECRYGYEFRNDVRCVRIINTFLSSLFKSQLITTKYYQ</sequence>
<comment type="caution">
    <text evidence="1">The sequence shown here is derived from an EMBL/GenBank/DDBJ whole genome shotgun (WGS) entry which is preliminary data.</text>
</comment>
<dbReference type="KEGG" id="tpv:TP02_0778"/>
<keyword evidence="2" id="KW-1185">Reference proteome</keyword>
<name>Q4N461_THEPA</name>
<dbReference type="eggNOG" id="ENOG502S14T">
    <property type="taxonomic scope" value="Eukaryota"/>
</dbReference>
<accession>Q4N461</accession>
<organism evidence="1 2">
    <name type="scientific">Theileria parva</name>
    <name type="common">East coast fever infection agent</name>
    <dbReference type="NCBI Taxonomy" id="5875"/>
    <lineage>
        <taxon>Eukaryota</taxon>
        <taxon>Sar</taxon>
        <taxon>Alveolata</taxon>
        <taxon>Apicomplexa</taxon>
        <taxon>Aconoidasida</taxon>
        <taxon>Piroplasmida</taxon>
        <taxon>Theileriidae</taxon>
        <taxon>Theileria</taxon>
    </lineage>
</organism>
<dbReference type="InParanoid" id="Q4N461"/>
<evidence type="ECO:0000313" key="2">
    <source>
        <dbReference type="Proteomes" id="UP000001949"/>
    </source>
</evidence>
<gene>
    <name evidence="1" type="ordered locus">TP02_0778</name>
</gene>
<dbReference type="GeneID" id="3501643"/>
<protein>
    <submittedName>
        <fullName evidence="1">Uncharacterized protein</fullName>
    </submittedName>
</protein>
<dbReference type="VEuPathDB" id="PiroplasmaDB:TpMuguga_02g00778"/>